<evidence type="ECO:0000256" key="5">
    <source>
        <dbReference type="ARBA" id="ARBA00022692"/>
    </source>
</evidence>
<protein>
    <submittedName>
        <fullName evidence="13">Phosphatidylcholine/phosphatidylserine synthase</fullName>
    </submittedName>
</protein>
<dbReference type="Gene3D" id="1.20.120.1760">
    <property type="match status" value="1"/>
</dbReference>
<organism evidence="13 14">
    <name type="scientific">Rhodococcus zopfii</name>
    <dbReference type="NCBI Taxonomy" id="43772"/>
    <lineage>
        <taxon>Bacteria</taxon>
        <taxon>Bacillati</taxon>
        <taxon>Actinomycetota</taxon>
        <taxon>Actinomycetes</taxon>
        <taxon>Mycobacteriales</taxon>
        <taxon>Nocardiaceae</taxon>
        <taxon>Rhodococcus</taxon>
    </lineage>
</organism>
<evidence type="ECO:0000256" key="7">
    <source>
        <dbReference type="ARBA" id="ARBA00023098"/>
    </source>
</evidence>
<dbReference type="InterPro" id="IPR000462">
    <property type="entry name" value="CDP-OH_P_trans"/>
</dbReference>
<evidence type="ECO:0000256" key="2">
    <source>
        <dbReference type="ARBA" id="ARBA00010441"/>
    </source>
</evidence>
<gene>
    <name evidence="13" type="ORF">F8M49_01690</name>
</gene>
<evidence type="ECO:0000256" key="6">
    <source>
        <dbReference type="ARBA" id="ARBA00022989"/>
    </source>
</evidence>
<name>A0ABU3WKD6_9NOCA</name>
<evidence type="ECO:0000256" key="10">
    <source>
        <dbReference type="ARBA" id="ARBA00023264"/>
    </source>
</evidence>
<dbReference type="InterPro" id="IPR043130">
    <property type="entry name" value="CDP-OH_PTrfase_TM_dom"/>
</dbReference>
<dbReference type="Pfam" id="PF01066">
    <property type="entry name" value="CDP-OH_P_transf"/>
    <property type="match status" value="1"/>
</dbReference>
<dbReference type="InterPro" id="IPR048254">
    <property type="entry name" value="CDP_ALCOHOL_P_TRANSF_CS"/>
</dbReference>
<keyword evidence="14" id="KW-1185">Reference proteome</keyword>
<evidence type="ECO:0000313" key="14">
    <source>
        <dbReference type="Proteomes" id="UP001275440"/>
    </source>
</evidence>
<keyword evidence="8 12" id="KW-0472">Membrane</keyword>
<keyword evidence="3" id="KW-0444">Lipid biosynthesis</keyword>
<feature type="transmembrane region" description="Helical" evidence="12">
    <location>
        <begin position="98"/>
        <end position="124"/>
    </location>
</feature>
<dbReference type="PROSITE" id="PS00379">
    <property type="entry name" value="CDP_ALCOHOL_P_TRANSF"/>
    <property type="match status" value="1"/>
</dbReference>
<comment type="similarity">
    <text evidence="2 11">Belongs to the CDP-alcohol phosphatidyltransferase class-I family.</text>
</comment>
<evidence type="ECO:0000256" key="4">
    <source>
        <dbReference type="ARBA" id="ARBA00022679"/>
    </source>
</evidence>
<accession>A0ABU3WKD6</accession>
<feature type="transmembrane region" description="Helical" evidence="12">
    <location>
        <begin position="172"/>
        <end position="192"/>
    </location>
</feature>
<evidence type="ECO:0000256" key="12">
    <source>
        <dbReference type="SAM" id="Phobius"/>
    </source>
</evidence>
<feature type="transmembrane region" description="Helical" evidence="12">
    <location>
        <begin position="21"/>
        <end position="45"/>
    </location>
</feature>
<dbReference type="PANTHER" id="PTHR14269:SF61">
    <property type="entry name" value="CDP-DIACYLGLYCEROL--SERINE O-PHOSPHATIDYLTRANSFERASE"/>
    <property type="match status" value="1"/>
</dbReference>
<comment type="subcellular location">
    <subcellularLocation>
        <location evidence="1">Membrane</location>
        <topology evidence="1">Multi-pass membrane protein</topology>
    </subcellularLocation>
</comment>
<reference evidence="13 14" key="1">
    <citation type="submission" date="2019-10" db="EMBL/GenBank/DDBJ databases">
        <title>Draft Genome Assembly of Rhodococcus zopfii DSM44189.</title>
        <authorList>
            <person name="Sutton J.M."/>
            <person name="Akob D.M."/>
            <person name="Bushman T.J."/>
        </authorList>
    </citation>
    <scope>NUCLEOTIDE SEQUENCE [LARGE SCALE GENOMIC DNA]</scope>
    <source>
        <strain evidence="13 14">DSM 44189</strain>
    </source>
</reference>
<comment type="caution">
    <text evidence="13">The sequence shown here is derived from an EMBL/GenBank/DDBJ whole genome shotgun (WGS) entry which is preliminary data.</text>
</comment>
<dbReference type="InterPro" id="IPR050324">
    <property type="entry name" value="CDP-alcohol_PTase-I"/>
</dbReference>
<keyword evidence="10" id="KW-1208">Phospholipid metabolism</keyword>
<feature type="transmembrane region" description="Helical" evidence="12">
    <location>
        <begin position="145"/>
        <end position="166"/>
    </location>
</feature>
<evidence type="ECO:0000313" key="13">
    <source>
        <dbReference type="EMBL" id="MDV2474449.1"/>
    </source>
</evidence>
<keyword evidence="6 12" id="KW-1133">Transmembrane helix</keyword>
<keyword evidence="5 12" id="KW-0812">Transmembrane</keyword>
<evidence type="ECO:0000256" key="3">
    <source>
        <dbReference type="ARBA" id="ARBA00022516"/>
    </source>
</evidence>
<dbReference type="EMBL" id="WBMO01000001">
    <property type="protein sequence ID" value="MDV2474449.1"/>
    <property type="molecule type" value="Genomic_DNA"/>
</dbReference>
<keyword evidence="9" id="KW-0594">Phospholipid biosynthesis</keyword>
<evidence type="ECO:0000256" key="11">
    <source>
        <dbReference type="RuleBase" id="RU003750"/>
    </source>
</evidence>
<dbReference type="PANTHER" id="PTHR14269">
    <property type="entry name" value="CDP-DIACYLGLYCEROL--GLYCEROL-3-PHOSPHATE 3-PHOSPHATIDYLTRANSFERASE-RELATED"/>
    <property type="match status" value="1"/>
</dbReference>
<keyword evidence="7" id="KW-0443">Lipid metabolism</keyword>
<evidence type="ECO:0000256" key="9">
    <source>
        <dbReference type="ARBA" id="ARBA00023209"/>
    </source>
</evidence>
<feature type="transmembrane region" description="Helical" evidence="12">
    <location>
        <begin position="204"/>
        <end position="222"/>
    </location>
</feature>
<evidence type="ECO:0000256" key="1">
    <source>
        <dbReference type="ARBA" id="ARBA00004141"/>
    </source>
</evidence>
<keyword evidence="4 11" id="KW-0808">Transferase</keyword>
<evidence type="ECO:0000256" key="8">
    <source>
        <dbReference type="ARBA" id="ARBA00023136"/>
    </source>
</evidence>
<proteinExistence type="inferred from homology"/>
<dbReference type="Proteomes" id="UP001275440">
    <property type="component" value="Unassembled WGS sequence"/>
</dbReference>
<sequence length="309" mass="32866">MNPPLTPAPEPERKRRGRPQAVRLLPSVITILALSAGLSAVKFALDGELGTALGMIGAAAVLDSLDGRIARLLDATSKIGAELDSLSDAISFGVAPALVLYVTLLDVSAFGWIITLLYAVSMVLRLARFNTLLEDDSVPAYAREYFVGVPAPAGALVALAPVAAFIQWGDGWWASYPAVAVWTLLTASLVVSTIPTLAMKSVSVPPRLAVVLLFLVALAAAALVTYPYVLMLVLVGAYLAHIPFAVRSKRWVAARPETWDIKPSERRAIRAENRAQRPRRVVIRRAAAPRGSFLGAPGAATPSRTVSTL</sequence>